<dbReference type="STRING" id="1797259.A2989_04090"/>
<dbReference type="EMBL" id="MEXN01000005">
    <property type="protein sequence ID" value="OGD03821.1"/>
    <property type="molecule type" value="Genomic_DNA"/>
</dbReference>
<dbReference type="AlphaFoldDB" id="A0A1F4ZC64"/>
<evidence type="ECO:0000259" key="4">
    <source>
        <dbReference type="Pfam" id="PF00149"/>
    </source>
</evidence>
<evidence type="ECO:0000313" key="5">
    <source>
        <dbReference type="EMBL" id="OGD03821.1"/>
    </source>
</evidence>
<organism evidence="5 6">
    <name type="scientific">Candidatus Amesbacteria bacterium RIFCSPLOWO2_01_FULL_48_25</name>
    <dbReference type="NCBI Taxonomy" id="1797259"/>
    <lineage>
        <taxon>Bacteria</taxon>
        <taxon>Candidatus Amesiibacteriota</taxon>
    </lineage>
</organism>
<proteinExistence type="predicted"/>
<reference evidence="5 6" key="1">
    <citation type="journal article" date="2016" name="Nat. Commun.">
        <title>Thousands of microbial genomes shed light on interconnected biogeochemical processes in an aquifer system.</title>
        <authorList>
            <person name="Anantharaman K."/>
            <person name="Brown C.T."/>
            <person name="Hug L.A."/>
            <person name="Sharon I."/>
            <person name="Castelle C.J."/>
            <person name="Probst A.J."/>
            <person name="Thomas B.C."/>
            <person name="Singh A."/>
            <person name="Wilkins M.J."/>
            <person name="Karaoz U."/>
            <person name="Brodie E.L."/>
            <person name="Williams K.H."/>
            <person name="Hubbard S.S."/>
            <person name="Banfield J.F."/>
        </authorList>
    </citation>
    <scope>NUCLEOTIDE SEQUENCE [LARGE SCALE GENOMIC DNA]</scope>
</reference>
<dbReference type="SUPFAM" id="SSF56300">
    <property type="entry name" value="Metallo-dependent phosphatases"/>
    <property type="match status" value="1"/>
</dbReference>
<dbReference type="GO" id="GO:0003993">
    <property type="term" value="F:acid phosphatase activity"/>
    <property type="evidence" value="ECO:0007669"/>
    <property type="project" value="InterPro"/>
</dbReference>
<evidence type="ECO:0000313" key="6">
    <source>
        <dbReference type="Proteomes" id="UP000177080"/>
    </source>
</evidence>
<name>A0A1F4ZC64_9BACT</name>
<dbReference type="Gene3D" id="3.60.21.10">
    <property type="match status" value="1"/>
</dbReference>
<evidence type="ECO:0000256" key="2">
    <source>
        <dbReference type="SAM" id="MobiDB-lite"/>
    </source>
</evidence>
<dbReference type="Pfam" id="PF00149">
    <property type="entry name" value="Metallophos"/>
    <property type="match status" value="1"/>
</dbReference>
<feature type="signal peptide" evidence="3">
    <location>
        <begin position="1"/>
        <end position="23"/>
    </location>
</feature>
<feature type="region of interest" description="Disordered" evidence="2">
    <location>
        <begin position="509"/>
        <end position="563"/>
    </location>
</feature>
<comment type="caution">
    <text evidence="5">The sequence shown here is derived from an EMBL/GenBank/DDBJ whole genome shotgun (WGS) entry which is preliminary data.</text>
</comment>
<keyword evidence="1 3" id="KW-0732">Signal</keyword>
<dbReference type="PANTHER" id="PTHR22953">
    <property type="entry name" value="ACID PHOSPHATASE RELATED"/>
    <property type="match status" value="1"/>
</dbReference>
<dbReference type="PANTHER" id="PTHR22953:SF153">
    <property type="entry name" value="PURPLE ACID PHOSPHATASE"/>
    <property type="match status" value="1"/>
</dbReference>
<dbReference type="Proteomes" id="UP000177080">
    <property type="component" value="Unassembled WGS sequence"/>
</dbReference>
<feature type="domain" description="Calcineurin-like phosphoesterase" evidence="4">
    <location>
        <begin position="30"/>
        <end position="219"/>
    </location>
</feature>
<dbReference type="SUPFAM" id="SSF49785">
    <property type="entry name" value="Galactose-binding domain-like"/>
    <property type="match status" value="1"/>
</dbReference>
<accession>A0A1F4ZC64</accession>
<protein>
    <recommendedName>
        <fullName evidence="4">Calcineurin-like phosphoesterase domain-containing protein</fullName>
    </recommendedName>
</protein>
<feature type="chain" id="PRO_5009515989" description="Calcineurin-like phosphoesterase domain-containing protein" evidence="3">
    <location>
        <begin position="24"/>
        <end position="733"/>
    </location>
</feature>
<dbReference type="InterPro" id="IPR004843">
    <property type="entry name" value="Calcineurin-like_PHP"/>
</dbReference>
<dbReference type="InterPro" id="IPR008979">
    <property type="entry name" value="Galactose-bd-like_sf"/>
</dbReference>
<sequence length="733" mass="79102">MKKSLFTSLLFVLLATWPSSALANSEGFSFTAISDYQSTSDTSAVLAKISQAGADFHLATGDFSYGTLSPESAWCDYVKSFVGSTYPFELLSGNHDSDGGEANIDAFAACLPDRIGGLVGEYGKEYYFDYQNLARFILFSPDLTFAGDYYDYSSGTSHFDWLSNAIDSARNQNIPWIIVAMHKPCLNAENSVCLIGPDLENLLISKKVDLVLQAHNHNYQRSKQLINGTTSCPSVTPGSYNSDCVNQTGFTDAYAKGSGPVFVIAGTGGRNLSNINFSDPEISYFTRLMGANLYPTFGFLKFDVSDTAISGQFVGVGSPPAFSDAFSITSDINSVQNLSLVSKGDGWKYLDNGTKPGSSWKQSSFDDSAWKEGIAQFGYGDGDEKTVISYGPDSANKYVTTYFRKNFWIDDPARVISLKLGVLRDDGAVVYLNNSEIYRTNMPGGIIYNSTLASSLIGGTYETTYYSITLSPAFLVPGNNQIAVEVHQGTRDSIDLSFDFYLDATAVSNSPSPTPTPISTPTPIPTPSLEPTPTPTPEPDPTPTPAPTSTPTPTPTTSPVPSNTTLVQKESAWNYLDDGSNRGSSWRHLGFNDSSWKQGVAQFGYGDGDEATIVSYGSNSANKYITTYFRKYFEVANPESLTSLTINILKDDGAVVYINGSQVRITNMPPGPIDWKTLAATSLGTPEESTFNSKTISPQSILVSGTNVIAVEVHQASATSADMSFDLELIGNN</sequence>
<evidence type="ECO:0000256" key="3">
    <source>
        <dbReference type="SAM" id="SignalP"/>
    </source>
</evidence>
<dbReference type="Gene3D" id="2.60.120.260">
    <property type="entry name" value="Galactose-binding domain-like"/>
    <property type="match status" value="2"/>
</dbReference>
<dbReference type="InterPro" id="IPR039331">
    <property type="entry name" value="PAPs-like"/>
</dbReference>
<dbReference type="InterPro" id="IPR029052">
    <property type="entry name" value="Metallo-depent_PP-like"/>
</dbReference>
<feature type="compositionally biased region" description="Pro residues" evidence="2">
    <location>
        <begin position="512"/>
        <end position="558"/>
    </location>
</feature>
<gene>
    <name evidence="5" type="ORF">A2989_04090</name>
</gene>
<evidence type="ECO:0000256" key="1">
    <source>
        <dbReference type="ARBA" id="ARBA00022729"/>
    </source>
</evidence>